<feature type="transmembrane region" description="Helical" evidence="16">
    <location>
        <begin position="95"/>
        <end position="123"/>
    </location>
</feature>
<keyword evidence="9" id="KW-0479">Metal-binding</keyword>
<keyword evidence="16" id="KW-0812">Transmembrane</keyword>
<keyword evidence="7" id="KW-0963">Cytoplasm</keyword>
<feature type="transmembrane region" description="Helical" evidence="16">
    <location>
        <begin position="63"/>
        <end position="83"/>
    </location>
</feature>
<dbReference type="SUPFAM" id="SSF55874">
    <property type="entry name" value="ATPase domain of HSP90 chaperone/DNA topoisomerase II/histidine kinase"/>
    <property type="match status" value="1"/>
</dbReference>
<evidence type="ECO:0000256" key="1">
    <source>
        <dbReference type="ARBA" id="ARBA00000085"/>
    </source>
</evidence>
<keyword evidence="13" id="KW-0411">Iron-sulfur</keyword>
<accession>A0A8J3QJX9</accession>
<feature type="transmembrane region" description="Helical" evidence="16">
    <location>
        <begin position="38"/>
        <end position="58"/>
    </location>
</feature>
<dbReference type="GO" id="GO:0051539">
    <property type="term" value="F:4 iron, 4 sulfur cluster binding"/>
    <property type="evidence" value="ECO:0007669"/>
    <property type="project" value="UniProtKB-KW"/>
</dbReference>
<gene>
    <name evidence="18" type="ORF">Raf01_01280</name>
</gene>
<organism evidence="18 19">
    <name type="scientific">Rugosimonospora africana</name>
    <dbReference type="NCBI Taxonomy" id="556532"/>
    <lineage>
        <taxon>Bacteria</taxon>
        <taxon>Bacillati</taxon>
        <taxon>Actinomycetota</taxon>
        <taxon>Actinomycetes</taxon>
        <taxon>Micromonosporales</taxon>
        <taxon>Micromonosporaceae</taxon>
        <taxon>Rugosimonospora</taxon>
    </lineage>
</organism>
<dbReference type="AlphaFoldDB" id="A0A8J3QJX9"/>
<comment type="cofactor">
    <cofactor evidence="2">
        <name>[4Fe-4S] cluster</name>
        <dbReference type="ChEBI" id="CHEBI:49883"/>
    </cofactor>
</comment>
<evidence type="ECO:0000256" key="2">
    <source>
        <dbReference type="ARBA" id="ARBA00001966"/>
    </source>
</evidence>
<dbReference type="InterPro" id="IPR003594">
    <property type="entry name" value="HATPase_dom"/>
</dbReference>
<evidence type="ECO:0000313" key="19">
    <source>
        <dbReference type="Proteomes" id="UP000642748"/>
    </source>
</evidence>
<dbReference type="GO" id="GO:0005737">
    <property type="term" value="C:cytoplasm"/>
    <property type="evidence" value="ECO:0007669"/>
    <property type="project" value="UniProtKB-SubCell"/>
</dbReference>
<evidence type="ECO:0000256" key="5">
    <source>
        <dbReference type="ARBA" id="ARBA00017322"/>
    </source>
</evidence>
<keyword evidence="19" id="KW-1185">Reference proteome</keyword>
<dbReference type="Pfam" id="PF07730">
    <property type="entry name" value="HisKA_3"/>
    <property type="match status" value="1"/>
</dbReference>
<dbReference type="PANTHER" id="PTHR24421">
    <property type="entry name" value="NITRATE/NITRITE SENSOR PROTEIN NARX-RELATED"/>
    <property type="match status" value="1"/>
</dbReference>
<dbReference type="InterPro" id="IPR011712">
    <property type="entry name" value="Sig_transdc_His_kin_sub3_dim/P"/>
</dbReference>
<keyword evidence="12" id="KW-0902">Two-component regulatory system</keyword>
<evidence type="ECO:0000256" key="9">
    <source>
        <dbReference type="ARBA" id="ARBA00022723"/>
    </source>
</evidence>
<dbReference type="GO" id="GO:0016020">
    <property type="term" value="C:membrane"/>
    <property type="evidence" value="ECO:0007669"/>
    <property type="project" value="InterPro"/>
</dbReference>
<evidence type="ECO:0000256" key="8">
    <source>
        <dbReference type="ARBA" id="ARBA00022679"/>
    </source>
</evidence>
<dbReference type="InterPro" id="IPR017205">
    <property type="entry name" value="Sig_transdc_His_kinase_ChrS"/>
</dbReference>
<dbReference type="PROSITE" id="PS50109">
    <property type="entry name" value="HIS_KIN"/>
    <property type="match status" value="1"/>
</dbReference>
<dbReference type="EMBL" id="BONZ01000002">
    <property type="protein sequence ID" value="GIH11956.1"/>
    <property type="molecule type" value="Genomic_DNA"/>
</dbReference>
<evidence type="ECO:0000256" key="11">
    <source>
        <dbReference type="ARBA" id="ARBA00023004"/>
    </source>
</evidence>
<protein>
    <recommendedName>
        <fullName evidence="5">Oxygen sensor histidine kinase NreB</fullName>
        <ecNumber evidence="4">2.7.13.3</ecNumber>
    </recommendedName>
    <alternativeName>
        <fullName evidence="15">Nitrogen regulation protein B</fullName>
    </alternativeName>
</protein>
<sequence>MTGPATGVAYEWRGRGMRRLSIEDLDGWERRLDSGVKWVPYVALGVSLVLAILTDAFLPGPPIALTVVLTLVAAAWIFFWVNLHPAWSERRVLMGIYFVVLLGLIAALIACSPVFGFFAFAGYLNAVYALRGRMVVFGVVTTGALSSLSQIGGFPTLGSLPGVASYLVVAVFNIAIAGALSLLAWVTTEQAERRKRMIGQLNETNTKLETAMAENAGLHAQLLTQAREAGVLDERARMAGEIHDTIAQGLAGIITQLEAADQVEDQPADRRRHLDTAAGLARESLSEARRSVRNLQPEQLEGATLPEALAGVVQRWSDLHGLAAEITTTGTVRPMHPEIEGTLVRTAQEALTNVAKHAGASRVGLTLSYMEDQVTLDVRDDGVGFEPAETVASGDGGFGLKAMRQRLQRIAGLLEVESEPGGGTAISASVPAIPAGSVA</sequence>
<evidence type="ECO:0000256" key="10">
    <source>
        <dbReference type="ARBA" id="ARBA00022777"/>
    </source>
</evidence>
<comment type="caution">
    <text evidence="18">The sequence shown here is derived from an EMBL/GenBank/DDBJ whole genome shotgun (WGS) entry which is preliminary data.</text>
</comment>
<dbReference type="GO" id="GO:0046983">
    <property type="term" value="F:protein dimerization activity"/>
    <property type="evidence" value="ECO:0007669"/>
    <property type="project" value="InterPro"/>
</dbReference>
<evidence type="ECO:0000256" key="16">
    <source>
        <dbReference type="SAM" id="Phobius"/>
    </source>
</evidence>
<feature type="domain" description="Histidine kinase" evidence="17">
    <location>
        <begin position="343"/>
        <end position="434"/>
    </location>
</feature>
<reference evidence="18" key="1">
    <citation type="submission" date="2021-01" db="EMBL/GenBank/DDBJ databases">
        <title>Whole genome shotgun sequence of Rugosimonospora africana NBRC 104875.</title>
        <authorList>
            <person name="Komaki H."/>
            <person name="Tamura T."/>
        </authorList>
    </citation>
    <scope>NUCLEOTIDE SEQUENCE</scope>
    <source>
        <strain evidence="18">NBRC 104875</strain>
    </source>
</reference>
<dbReference type="Pfam" id="PF02518">
    <property type="entry name" value="HATPase_c"/>
    <property type="match status" value="1"/>
</dbReference>
<keyword evidence="6" id="KW-0004">4Fe-4S</keyword>
<evidence type="ECO:0000256" key="3">
    <source>
        <dbReference type="ARBA" id="ARBA00004496"/>
    </source>
</evidence>
<dbReference type="GO" id="GO:0046872">
    <property type="term" value="F:metal ion binding"/>
    <property type="evidence" value="ECO:0007669"/>
    <property type="project" value="UniProtKB-KW"/>
</dbReference>
<dbReference type="EC" id="2.7.13.3" evidence="4"/>
<comment type="function">
    <text evidence="14">Member of the two-component regulatory system NreB/NreC involved in the control of dissimilatory nitrate/nitrite reduction in response to oxygen. NreB functions as a direct oxygen sensor histidine kinase which is autophosphorylated, in the absence of oxygen, probably at the conserved histidine residue, and transfers its phosphate group probably to a conserved aspartate residue of NreC. NreB/NreC activates the expression of the nitrate (narGHJI) and nitrite (nir) reductase operons, as well as the putative nitrate transporter gene narT.</text>
</comment>
<evidence type="ECO:0000256" key="13">
    <source>
        <dbReference type="ARBA" id="ARBA00023014"/>
    </source>
</evidence>
<comment type="catalytic activity">
    <reaction evidence="1">
        <text>ATP + protein L-histidine = ADP + protein N-phospho-L-histidine.</text>
        <dbReference type="EC" id="2.7.13.3"/>
    </reaction>
</comment>
<dbReference type="InterPro" id="IPR050482">
    <property type="entry name" value="Sensor_HK_TwoCompSys"/>
</dbReference>
<evidence type="ECO:0000256" key="15">
    <source>
        <dbReference type="ARBA" id="ARBA00030800"/>
    </source>
</evidence>
<dbReference type="InterPro" id="IPR005467">
    <property type="entry name" value="His_kinase_dom"/>
</dbReference>
<keyword evidence="8" id="KW-0808">Transferase</keyword>
<proteinExistence type="predicted"/>
<dbReference type="PIRSF" id="PIRSF037434">
    <property type="entry name" value="STHK_ChrS"/>
    <property type="match status" value="1"/>
</dbReference>
<dbReference type="SMART" id="SM00387">
    <property type="entry name" value="HATPase_c"/>
    <property type="match status" value="1"/>
</dbReference>
<evidence type="ECO:0000256" key="4">
    <source>
        <dbReference type="ARBA" id="ARBA00012438"/>
    </source>
</evidence>
<keyword evidence="16" id="KW-1133">Transmembrane helix</keyword>
<dbReference type="CDD" id="cd16917">
    <property type="entry name" value="HATPase_UhpB-NarQ-NarX-like"/>
    <property type="match status" value="1"/>
</dbReference>
<keyword evidence="10 18" id="KW-0418">Kinase</keyword>
<dbReference type="Proteomes" id="UP000642748">
    <property type="component" value="Unassembled WGS sequence"/>
</dbReference>
<evidence type="ECO:0000256" key="6">
    <source>
        <dbReference type="ARBA" id="ARBA00022485"/>
    </source>
</evidence>
<dbReference type="Gene3D" id="1.20.5.1930">
    <property type="match status" value="1"/>
</dbReference>
<feature type="transmembrane region" description="Helical" evidence="16">
    <location>
        <begin position="163"/>
        <end position="187"/>
    </location>
</feature>
<evidence type="ECO:0000313" key="18">
    <source>
        <dbReference type="EMBL" id="GIH11956.1"/>
    </source>
</evidence>
<dbReference type="Gene3D" id="3.30.565.10">
    <property type="entry name" value="Histidine kinase-like ATPase, C-terminal domain"/>
    <property type="match status" value="1"/>
</dbReference>
<dbReference type="PRINTS" id="PR00344">
    <property type="entry name" value="BCTRLSENSOR"/>
</dbReference>
<evidence type="ECO:0000259" key="17">
    <source>
        <dbReference type="PROSITE" id="PS50109"/>
    </source>
</evidence>
<evidence type="ECO:0000256" key="14">
    <source>
        <dbReference type="ARBA" id="ARBA00024827"/>
    </source>
</evidence>
<dbReference type="InterPro" id="IPR004358">
    <property type="entry name" value="Sig_transdc_His_kin-like_C"/>
</dbReference>
<name>A0A8J3QJX9_9ACTN</name>
<comment type="subcellular location">
    <subcellularLocation>
        <location evidence="3">Cytoplasm</location>
    </subcellularLocation>
</comment>
<evidence type="ECO:0000256" key="7">
    <source>
        <dbReference type="ARBA" id="ARBA00022490"/>
    </source>
</evidence>
<keyword evidence="11" id="KW-0408">Iron</keyword>
<dbReference type="PANTHER" id="PTHR24421:SF62">
    <property type="entry name" value="SENSORY TRANSDUCTION HISTIDINE KINASE"/>
    <property type="match status" value="1"/>
</dbReference>
<keyword evidence="16" id="KW-0472">Membrane</keyword>
<dbReference type="InterPro" id="IPR036890">
    <property type="entry name" value="HATPase_C_sf"/>
</dbReference>
<dbReference type="GO" id="GO:0000155">
    <property type="term" value="F:phosphorelay sensor kinase activity"/>
    <property type="evidence" value="ECO:0007669"/>
    <property type="project" value="InterPro"/>
</dbReference>
<evidence type="ECO:0000256" key="12">
    <source>
        <dbReference type="ARBA" id="ARBA00023012"/>
    </source>
</evidence>